<evidence type="ECO:0000313" key="2">
    <source>
        <dbReference type="EMBL" id="AGC62478.1"/>
    </source>
</evidence>
<dbReference type="HOGENOM" id="CLU_036706_0_0_11"/>
<dbReference type="Proteomes" id="UP000011157">
    <property type="component" value="Chromosome"/>
</dbReference>
<keyword evidence="3" id="KW-1185">Reference proteome</keyword>
<reference evidence="2 3" key="1">
    <citation type="journal article" date="2013" name="J. Bacteriol.">
        <title>Complete Genome Sequence of the Frog Pathogen Mycobacterium ulcerans Ecovar Liflandii.</title>
        <authorList>
            <person name="Tobias N.J."/>
            <person name="Doig K.D."/>
            <person name="Medema M.H."/>
            <person name="Chen H."/>
            <person name="Haring V."/>
            <person name="Moore R."/>
            <person name="Seemann T."/>
            <person name="Stinear T.P."/>
        </authorList>
    </citation>
    <scope>NUCLEOTIDE SEQUENCE [LARGE SCALE GENOMIC DNA]</scope>
    <source>
        <strain evidence="2 3">128FXT</strain>
    </source>
</reference>
<dbReference type="InterPro" id="IPR021941">
    <property type="entry name" value="DUF3556_TM"/>
</dbReference>
<evidence type="ECO:0000256" key="1">
    <source>
        <dbReference type="SAM" id="Phobius"/>
    </source>
</evidence>
<keyword evidence="1" id="KW-0812">Transmembrane</keyword>
<protein>
    <submittedName>
        <fullName evidence="2">Membrane protein</fullName>
    </submittedName>
</protein>
<gene>
    <name evidence="2" type="ordered locus">MULP_02679</name>
</gene>
<keyword evidence="1" id="KW-0472">Membrane</keyword>
<dbReference type="RefSeq" id="WP_015355647.1">
    <property type="nucleotide sequence ID" value="NC_020133.1"/>
</dbReference>
<organism evidence="2 3">
    <name type="scientific">Mycobacterium liflandii (strain 128FXT)</name>
    <dbReference type="NCBI Taxonomy" id="459424"/>
    <lineage>
        <taxon>Bacteria</taxon>
        <taxon>Bacillati</taxon>
        <taxon>Actinomycetota</taxon>
        <taxon>Actinomycetes</taxon>
        <taxon>Mycobacteriales</taxon>
        <taxon>Mycobacteriaceae</taxon>
        <taxon>Mycobacterium</taxon>
        <taxon>Mycobacterium ulcerans group</taxon>
    </lineage>
</organism>
<proteinExistence type="predicted"/>
<feature type="transmembrane region" description="Helical" evidence="1">
    <location>
        <begin position="215"/>
        <end position="240"/>
    </location>
</feature>
<keyword evidence="1" id="KW-1133">Transmembrane helix</keyword>
<feature type="transmembrane region" description="Helical" evidence="1">
    <location>
        <begin position="41"/>
        <end position="62"/>
    </location>
</feature>
<evidence type="ECO:0000313" key="3">
    <source>
        <dbReference type="Proteomes" id="UP000011157"/>
    </source>
</evidence>
<sequence>MGFMSPDLPDVDHETWHTLPRATRLQVVTRHWAEHGFGTPYAVYLLYLLKIGIYVAAPAAIISLTPGLGGLGHIADWWTQPIVYQKVIIFTLLFEVLGFGCGSGPLTGRFMPPVGGFLYWLLPKTIRLPPWPAKVPFTDGDTRTVVDVTLYAIVLISGGWALFSPGHAGQVTASGDVGLIDPILVVPTIIALALLGLRDKTVFLAARGEHYWLKLFVFFFPFTDQIAAFKIIMLCLWWGAATSKLNHHFPYVVAVMNSNNALLRGRLFNPIKHLLYRDHVNDLRPSWLPKIMAHVGGTTAEFLVPAVLVLVAGDQPWRWFLIGFMVIFHLNILSNLPMGVPLEWNVFFIFSLFYLFGHYGSIRAIDLRSPLLLAIVLAAVAVVVAGNLFPEKISFLPAMRYYAGNWATSVWCFRAGAEEKIEASVVKSSALVVNQLAKLYDANTAEIMADKTAAFRAMHTHGRALNGLLPRAIGNEAEYKVREGEIVAGPLVGWNFGEGHLHNEQLVQAVQRRCNFADGDLRVIILEGQPIHIQKQWYRIVDAKTGLIEAGYVTVEDMLARQPWPEPGDEFPVHVTTQRAAQ</sequence>
<feature type="transmembrane region" description="Helical" evidence="1">
    <location>
        <begin position="175"/>
        <end position="195"/>
    </location>
</feature>
<feature type="transmembrane region" description="Helical" evidence="1">
    <location>
        <begin position="83"/>
        <end position="100"/>
    </location>
</feature>
<dbReference type="EMBL" id="CP003899">
    <property type="protein sequence ID" value="AGC62478.1"/>
    <property type="molecule type" value="Genomic_DNA"/>
</dbReference>
<dbReference type="KEGG" id="mli:MULP_02679"/>
<feature type="transmembrane region" description="Helical" evidence="1">
    <location>
        <begin position="371"/>
        <end position="389"/>
    </location>
</feature>
<name>L7V7N8_MYCL1</name>
<feature type="transmembrane region" description="Helical" evidence="1">
    <location>
        <begin position="342"/>
        <end position="359"/>
    </location>
</feature>
<feature type="transmembrane region" description="Helical" evidence="1">
    <location>
        <begin position="319"/>
        <end position="336"/>
    </location>
</feature>
<dbReference type="AlphaFoldDB" id="L7V7N8"/>
<dbReference type="Pfam" id="PF12077">
    <property type="entry name" value="DUF3556"/>
    <property type="match status" value="1"/>
</dbReference>
<dbReference type="PATRIC" id="fig|459424.11.peg.2769"/>
<feature type="transmembrane region" description="Helical" evidence="1">
    <location>
        <begin position="144"/>
        <end position="163"/>
    </location>
</feature>
<accession>L7V7N8</accession>
<feature type="transmembrane region" description="Helical" evidence="1">
    <location>
        <begin position="291"/>
        <end position="312"/>
    </location>
</feature>